<evidence type="ECO:0000259" key="3">
    <source>
        <dbReference type="SMART" id="SM00322"/>
    </source>
</evidence>
<dbReference type="AlphaFoldDB" id="A0A5S6Q812"/>
<name>A0A5S6Q812_TRIMR</name>
<dbReference type="Proteomes" id="UP000046395">
    <property type="component" value="Unassembled WGS sequence"/>
</dbReference>
<evidence type="ECO:0000256" key="1">
    <source>
        <dbReference type="PROSITE-ProRule" id="PRU00117"/>
    </source>
</evidence>
<dbReference type="InterPro" id="IPR047227">
    <property type="entry name" value="MEX3"/>
</dbReference>
<keyword evidence="1" id="KW-0694">RNA-binding</keyword>
<keyword evidence="4" id="KW-1185">Reference proteome</keyword>
<dbReference type="STRING" id="70415.A0A5S6Q812"/>
<reference evidence="5" key="1">
    <citation type="submission" date="2019-12" db="UniProtKB">
        <authorList>
            <consortium name="WormBaseParasite"/>
        </authorList>
    </citation>
    <scope>IDENTIFICATION</scope>
</reference>
<dbReference type="Gene3D" id="3.30.1370.10">
    <property type="entry name" value="K Homology domain, type 1"/>
    <property type="match status" value="1"/>
</dbReference>
<dbReference type="InterPro" id="IPR036612">
    <property type="entry name" value="KH_dom_type_1_sf"/>
</dbReference>
<dbReference type="Pfam" id="PF00013">
    <property type="entry name" value="KH_1"/>
    <property type="match status" value="1"/>
</dbReference>
<evidence type="ECO:0000313" key="4">
    <source>
        <dbReference type="Proteomes" id="UP000046395"/>
    </source>
</evidence>
<protein>
    <submittedName>
        <fullName evidence="5">KH domain-containing protein</fullName>
    </submittedName>
</protein>
<sequence length="320" mass="35609">MDIAKTQQQISAVVDQLLQEKNGKRYIEQMALPYGYVMERIHIPYNLVGLVVGLKGANIKRIQKDAQAFIVTPSKDREPIFVLIGQPLNVKKARRMIELHIERRTHSKACVVTLPPLTTVSEKEAAEAVLSSHCHDAQQWSVLVQDQNLTFQMKGRAGKDTGSDKNFDSALNDIPVTCINPWTKDMNGVKVPYFVLQRNGRDSTESEQFLKRDTAACEDDNGLGFDIVGWITSALLSSSEAEPSNPDSMSHDSDVEWPSETSSKVNWSASHGDLPIWSSAEAAAHWATLKFTEGITANERTSANQERILQNESLRAYIGL</sequence>
<accession>A0A5S6Q812</accession>
<dbReference type="PANTHER" id="PTHR23285">
    <property type="entry name" value="RING FINGER AND KH DOMAIN CONTAINING PROTEIN 1"/>
    <property type="match status" value="1"/>
</dbReference>
<dbReference type="PANTHER" id="PTHR23285:SF7">
    <property type="entry name" value="LD09246P1"/>
    <property type="match status" value="1"/>
</dbReference>
<dbReference type="InterPro" id="IPR004088">
    <property type="entry name" value="KH_dom_type_1"/>
</dbReference>
<dbReference type="SUPFAM" id="SSF54791">
    <property type="entry name" value="Eukaryotic type KH-domain (KH-domain type I)"/>
    <property type="match status" value="1"/>
</dbReference>
<dbReference type="InterPro" id="IPR004087">
    <property type="entry name" value="KH_dom"/>
</dbReference>
<evidence type="ECO:0000256" key="2">
    <source>
        <dbReference type="SAM" id="MobiDB-lite"/>
    </source>
</evidence>
<proteinExistence type="predicted"/>
<dbReference type="SMART" id="SM00322">
    <property type="entry name" value="KH"/>
    <property type="match status" value="1"/>
</dbReference>
<dbReference type="GO" id="GO:0003723">
    <property type="term" value="F:RNA binding"/>
    <property type="evidence" value="ECO:0007669"/>
    <property type="project" value="UniProtKB-UniRule"/>
</dbReference>
<dbReference type="PROSITE" id="PS50084">
    <property type="entry name" value="KH_TYPE_1"/>
    <property type="match status" value="1"/>
</dbReference>
<feature type="domain" description="K Homology" evidence="3">
    <location>
        <begin position="35"/>
        <end position="102"/>
    </location>
</feature>
<dbReference type="WBParaSite" id="TMUE_1000003446.1">
    <property type="protein sequence ID" value="TMUE_1000003446.1"/>
    <property type="gene ID" value="WBGene00285232"/>
</dbReference>
<evidence type="ECO:0000313" key="5">
    <source>
        <dbReference type="WBParaSite" id="TMUE_1000003446.1"/>
    </source>
</evidence>
<organism evidence="4 5">
    <name type="scientific">Trichuris muris</name>
    <name type="common">Mouse whipworm</name>
    <dbReference type="NCBI Taxonomy" id="70415"/>
    <lineage>
        <taxon>Eukaryota</taxon>
        <taxon>Metazoa</taxon>
        <taxon>Ecdysozoa</taxon>
        <taxon>Nematoda</taxon>
        <taxon>Enoplea</taxon>
        <taxon>Dorylaimia</taxon>
        <taxon>Trichinellida</taxon>
        <taxon>Trichuridae</taxon>
        <taxon>Trichuris</taxon>
    </lineage>
</organism>
<feature type="region of interest" description="Disordered" evidence="2">
    <location>
        <begin position="239"/>
        <end position="259"/>
    </location>
</feature>